<comment type="caution">
    <text evidence="1">The sequence shown here is derived from an EMBL/GenBank/DDBJ whole genome shotgun (WGS) entry which is preliminary data.</text>
</comment>
<dbReference type="Proteomes" id="UP000292347">
    <property type="component" value="Unassembled WGS sequence"/>
</dbReference>
<evidence type="ECO:0000313" key="1">
    <source>
        <dbReference type="EMBL" id="RXZ34442.1"/>
    </source>
</evidence>
<dbReference type="OrthoDB" id="7588852at2"/>
<proteinExistence type="predicted"/>
<gene>
    <name evidence="1" type="ORF">EO081_01750</name>
</gene>
<name>A0A4Q2IZJ6_9SPHN</name>
<organism evidence="1 2">
    <name type="scientific">Sphingomonas desiccabilis</name>
    <dbReference type="NCBI Taxonomy" id="429134"/>
    <lineage>
        <taxon>Bacteria</taxon>
        <taxon>Pseudomonadati</taxon>
        <taxon>Pseudomonadota</taxon>
        <taxon>Alphaproteobacteria</taxon>
        <taxon>Sphingomonadales</taxon>
        <taxon>Sphingomonadaceae</taxon>
        <taxon>Sphingomonas</taxon>
    </lineage>
</organism>
<dbReference type="EMBL" id="SDPT01000001">
    <property type="protein sequence ID" value="RXZ34442.1"/>
    <property type="molecule type" value="Genomic_DNA"/>
</dbReference>
<accession>A0A4Q2IZJ6</accession>
<keyword evidence="2" id="KW-1185">Reference proteome</keyword>
<protein>
    <submittedName>
        <fullName evidence="1">Uncharacterized protein</fullName>
    </submittedName>
</protein>
<dbReference type="AlphaFoldDB" id="A0A4Q2IZJ6"/>
<sequence>MNVVLKNNLNRGAVLVDYAYSRSGEGMELILPDYIGIVAAYLEKGRYSENIEQELGERLGPEIGSRAKRAFSMFEGVGNYSLWAQGAASDDIRFNNWKLSNRFPNLNRKYDAFERKF</sequence>
<reference evidence="1 2" key="1">
    <citation type="submission" date="2019-01" db="EMBL/GenBank/DDBJ databases">
        <title>Sphingomonas mucosissima sp. nov. and Sphingomonas desiccabilis sp. nov., from biological soil crusts in the Colorado Plateau, USA.</title>
        <authorList>
            <person name="Zhu D."/>
        </authorList>
    </citation>
    <scope>NUCLEOTIDE SEQUENCE [LARGE SCALE GENOMIC DNA]</scope>
    <source>
        <strain evidence="1 2">CP1D</strain>
    </source>
</reference>
<dbReference type="RefSeq" id="WP_129340232.1">
    <property type="nucleotide sequence ID" value="NZ_JACIDD010000001.1"/>
</dbReference>
<evidence type="ECO:0000313" key="2">
    <source>
        <dbReference type="Proteomes" id="UP000292347"/>
    </source>
</evidence>